<evidence type="ECO:0000256" key="1">
    <source>
        <dbReference type="ARBA" id="ARBA00004245"/>
    </source>
</evidence>
<evidence type="ECO:0000256" key="3">
    <source>
        <dbReference type="ARBA" id="ARBA00022490"/>
    </source>
</evidence>
<evidence type="ECO:0000256" key="5">
    <source>
        <dbReference type="ARBA" id="ARBA00023212"/>
    </source>
</evidence>
<dbReference type="Proteomes" id="UP001157974">
    <property type="component" value="Unassembled WGS sequence"/>
</dbReference>
<dbReference type="InterPro" id="IPR048278">
    <property type="entry name" value="PFN"/>
</dbReference>
<dbReference type="EMBL" id="JAMWBK010000005">
    <property type="protein sequence ID" value="KAJ8905181.1"/>
    <property type="molecule type" value="Genomic_DNA"/>
</dbReference>
<keyword evidence="5" id="KW-0206">Cytoskeleton</keyword>
<dbReference type="CDD" id="cd00148">
    <property type="entry name" value="PROF"/>
    <property type="match status" value="1"/>
</dbReference>
<dbReference type="GO" id="GO:0005856">
    <property type="term" value="C:cytoskeleton"/>
    <property type="evidence" value="ECO:0007669"/>
    <property type="project" value="UniProtKB-SubCell"/>
</dbReference>
<comment type="subcellular location">
    <subcellularLocation>
        <location evidence="1">Cytoplasm</location>
        <location evidence="1">Cytoskeleton</location>
    </subcellularLocation>
</comment>
<sequence length="143" mass="15497">MSWDDYVNKNLRGAGFCYAAIVGLDGAPYASTPGYVVLPEEAKLISDLLSSESLDSITQEGFKISGQKYAFVRGELEDDEGTILVPYVQGNNKEKSTQAVLCMRTAKCLVVAVHDPEYSNGISLGTANTEMGKLCDYLLESNL</sequence>
<dbReference type="PANTHER" id="PTHR11604">
    <property type="entry name" value="PROFILIN"/>
    <property type="match status" value="1"/>
</dbReference>
<proteinExistence type="inferred from homology"/>
<evidence type="ECO:0000313" key="8">
    <source>
        <dbReference type="Proteomes" id="UP001157974"/>
    </source>
</evidence>
<dbReference type="SMART" id="SM00392">
    <property type="entry name" value="PROF"/>
    <property type="match status" value="1"/>
</dbReference>
<dbReference type="GO" id="GO:0005938">
    <property type="term" value="C:cell cortex"/>
    <property type="evidence" value="ECO:0007669"/>
    <property type="project" value="TreeGrafter"/>
</dbReference>
<comment type="caution">
    <text evidence="7">The sequence shown here is derived from an EMBL/GenBank/DDBJ whole genome shotgun (WGS) entry which is preliminary data.</text>
</comment>
<organism evidence="7 8">
    <name type="scientific">Rhodosorus marinus</name>
    <dbReference type="NCBI Taxonomy" id="101924"/>
    <lineage>
        <taxon>Eukaryota</taxon>
        <taxon>Rhodophyta</taxon>
        <taxon>Stylonematophyceae</taxon>
        <taxon>Stylonematales</taxon>
        <taxon>Stylonemataceae</taxon>
        <taxon>Rhodosorus</taxon>
    </lineage>
</organism>
<gene>
    <name evidence="7" type="ORF">NDN08_001690</name>
</gene>
<dbReference type="AlphaFoldDB" id="A0AAV8URL1"/>
<comment type="similarity">
    <text evidence="2 6">Belongs to the profilin family.</text>
</comment>
<dbReference type="SUPFAM" id="SSF55770">
    <property type="entry name" value="Profilin (actin-binding protein)"/>
    <property type="match status" value="1"/>
</dbReference>
<name>A0AAV8URL1_9RHOD</name>
<dbReference type="InterPro" id="IPR005455">
    <property type="entry name" value="PFN_euk"/>
</dbReference>
<reference evidence="7 8" key="1">
    <citation type="journal article" date="2023" name="Nat. Commun.">
        <title>Origin of minicircular mitochondrial genomes in red algae.</title>
        <authorList>
            <person name="Lee Y."/>
            <person name="Cho C.H."/>
            <person name="Lee Y.M."/>
            <person name="Park S.I."/>
            <person name="Yang J.H."/>
            <person name="West J.A."/>
            <person name="Bhattacharya D."/>
            <person name="Yoon H.S."/>
        </authorList>
    </citation>
    <scope>NUCLEOTIDE SEQUENCE [LARGE SCALE GENOMIC DNA]</scope>
    <source>
        <strain evidence="7 8">CCMP1338</strain>
        <tissue evidence="7">Whole cell</tissue>
    </source>
</reference>
<dbReference type="Gene3D" id="3.30.450.30">
    <property type="entry name" value="Dynein light chain 2a, cytoplasmic"/>
    <property type="match status" value="1"/>
</dbReference>
<evidence type="ECO:0000256" key="2">
    <source>
        <dbReference type="ARBA" id="ARBA00010058"/>
    </source>
</evidence>
<keyword evidence="4 6" id="KW-0009">Actin-binding</keyword>
<keyword evidence="3" id="KW-0963">Cytoplasm</keyword>
<dbReference type="PANTHER" id="PTHR11604:SF0">
    <property type="entry name" value="PROFILIN"/>
    <property type="match status" value="1"/>
</dbReference>
<keyword evidence="8" id="KW-1185">Reference proteome</keyword>
<evidence type="ECO:0000256" key="4">
    <source>
        <dbReference type="ARBA" id="ARBA00023203"/>
    </source>
</evidence>
<dbReference type="InterPro" id="IPR036140">
    <property type="entry name" value="PFN_sf"/>
</dbReference>
<dbReference type="Pfam" id="PF00235">
    <property type="entry name" value="Profilin"/>
    <property type="match status" value="1"/>
</dbReference>
<evidence type="ECO:0000313" key="7">
    <source>
        <dbReference type="EMBL" id="KAJ8905181.1"/>
    </source>
</evidence>
<protein>
    <recommendedName>
        <fullName evidence="6">Profilin</fullName>
    </recommendedName>
</protein>
<evidence type="ECO:0000256" key="6">
    <source>
        <dbReference type="RuleBase" id="RU003909"/>
    </source>
</evidence>
<accession>A0AAV8URL1</accession>
<dbReference type="GO" id="GO:0003785">
    <property type="term" value="F:actin monomer binding"/>
    <property type="evidence" value="ECO:0007669"/>
    <property type="project" value="TreeGrafter"/>
</dbReference>